<comment type="caution">
    <text evidence="1">The sequence shown here is derived from an EMBL/GenBank/DDBJ whole genome shotgun (WGS) entry which is preliminary data.</text>
</comment>
<evidence type="ECO:0008006" key="3">
    <source>
        <dbReference type="Google" id="ProtNLM"/>
    </source>
</evidence>
<evidence type="ECO:0000313" key="2">
    <source>
        <dbReference type="Proteomes" id="UP000307173"/>
    </source>
</evidence>
<dbReference type="Proteomes" id="UP000307173">
    <property type="component" value="Unassembled WGS sequence"/>
</dbReference>
<protein>
    <recommendedName>
        <fullName evidence="3">Retrotransposon gag domain-containing protein</fullName>
    </recommendedName>
</protein>
<sequence>MIGLWDWNSFKQKFSEAFCLISNETQYIDDFRILGLKLKPGQPVAEYFAEFNNLKKLLTYKEGSRICVYRFLFGLTEELREYVMVFKPTTIDSDIKLAQEAIQAVKPSKKLCKPVDNSKNTSTYLSSPPSPVTDPVEVSSFQFDDQDEPVLGYILKMDLIPQQVKPSYAMHWSMVLIREEIRSFYVLDTDQDLLILGLPFVKKYAHLISLIDLVEADLDDFKNFNSVKIQVNVFDYNGRYVNKMVKKALKMNLSLV</sequence>
<proteinExistence type="predicted"/>
<accession>A0A4T0WX97</accession>
<gene>
    <name evidence="1" type="ORF">CANINC_004009</name>
</gene>
<dbReference type="STRING" id="52247.A0A4T0WX97"/>
<name>A0A4T0WX97_9ASCO</name>
<keyword evidence="2" id="KW-1185">Reference proteome</keyword>
<feature type="non-terminal residue" evidence="1">
    <location>
        <position position="256"/>
    </location>
</feature>
<reference evidence="1 2" key="1">
    <citation type="journal article" date="2019" name="Front. Genet.">
        <title>Whole-Genome Sequencing of the Opportunistic Yeast Pathogen Candida inconspicua Uncovers Its Hybrid Origin.</title>
        <authorList>
            <person name="Mixao V."/>
            <person name="Hansen A.P."/>
            <person name="Saus E."/>
            <person name="Boekhout T."/>
            <person name="Lass-Florl C."/>
            <person name="Gabaldon T."/>
        </authorList>
    </citation>
    <scope>NUCLEOTIDE SEQUENCE [LARGE SCALE GENOMIC DNA]</scope>
    <source>
        <strain evidence="1 2">CBS 180</strain>
    </source>
</reference>
<dbReference type="EMBL" id="SELW01000632">
    <property type="protein sequence ID" value="TID17296.1"/>
    <property type="molecule type" value="Genomic_DNA"/>
</dbReference>
<organism evidence="1 2">
    <name type="scientific">Pichia inconspicua</name>
    <dbReference type="NCBI Taxonomy" id="52247"/>
    <lineage>
        <taxon>Eukaryota</taxon>
        <taxon>Fungi</taxon>
        <taxon>Dikarya</taxon>
        <taxon>Ascomycota</taxon>
        <taxon>Saccharomycotina</taxon>
        <taxon>Pichiomycetes</taxon>
        <taxon>Pichiales</taxon>
        <taxon>Pichiaceae</taxon>
        <taxon>Pichia</taxon>
    </lineage>
</organism>
<dbReference type="AlphaFoldDB" id="A0A4T0WX97"/>
<evidence type="ECO:0000313" key="1">
    <source>
        <dbReference type="EMBL" id="TID17296.1"/>
    </source>
</evidence>